<feature type="transmembrane region" description="Helical" evidence="1">
    <location>
        <begin position="28"/>
        <end position="45"/>
    </location>
</feature>
<protein>
    <submittedName>
        <fullName evidence="2">Uncharacterized protein</fullName>
    </submittedName>
</protein>
<reference evidence="2" key="1">
    <citation type="journal article" date="2021" name="Proc. Natl. Acad. Sci. U.S.A.">
        <title>A Catalog of Tens of Thousands of Viruses from Human Metagenomes Reveals Hidden Associations with Chronic Diseases.</title>
        <authorList>
            <person name="Tisza M.J."/>
            <person name="Buck C.B."/>
        </authorList>
    </citation>
    <scope>NUCLEOTIDE SEQUENCE</scope>
    <source>
        <strain evidence="2">CtHip2</strain>
    </source>
</reference>
<evidence type="ECO:0000313" key="2">
    <source>
        <dbReference type="EMBL" id="DAF42825.1"/>
    </source>
</evidence>
<organism evidence="2">
    <name type="scientific">Siphoviridae sp. ctHip2</name>
    <dbReference type="NCBI Taxonomy" id="2827830"/>
    <lineage>
        <taxon>Viruses</taxon>
        <taxon>Duplodnaviria</taxon>
        <taxon>Heunggongvirae</taxon>
        <taxon>Uroviricota</taxon>
        <taxon>Caudoviricetes</taxon>
    </lineage>
</organism>
<proteinExistence type="predicted"/>
<keyword evidence="1" id="KW-1133">Transmembrane helix</keyword>
<evidence type="ECO:0000256" key="1">
    <source>
        <dbReference type="SAM" id="Phobius"/>
    </source>
</evidence>
<keyword evidence="1" id="KW-0472">Membrane</keyword>
<name>A0A8S5RW40_9CAUD</name>
<accession>A0A8S5RW40</accession>
<sequence>MKKLILILLNFLAMYLMSSGNAQDITVGFVIILLCYLYLVISFILDDNSKNYQLVSPSPISEPSLSQAKFKVEKITSYKVDEELLTKEKWEEIKLKLNSFAIEFLKKNFPGVEWNSKILLAEYNNYSAGSFLNMTPNQKILFEERNATQILISEPFLYAMVKFNDFGIVQPIFEHELVHYALWYQNKKFNDGDSDFERKISELNIRSNNAGVVNIYSLGIDRNKTENGIEDTLNLVIPPIKTDKENEEALELYKKKYHSEEAA</sequence>
<dbReference type="EMBL" id="BK032497">
    <property type="protein sequence ID" value="DAF42825.1"/>
    <property type="molecule type" value="Genomic_DNA"/>
</dbReference>
<keyword evidence="1" id="KW-0812">Transmembrane</keyword>